<dbReference type="EMBL" id="CP007474">
    <property type="protein sequence ID" value="AHX04292.1"/>
    <property type="molecule type" value="Genomic_DNA"/>
</dbReference>
<evidence type="ECO:0000256" key="1">
    <source>
        <dbReference type="SAM" id="Phobius"/>
    </source>
</evidence>
<gene>
    <name evidence="2" type="ORF">EHF_0233</name>
</gene>
<accession>X5GB12</accession>
<dbReference type="STRING" id="391036.EHF_0233"/>
<dbReference type="OrthoDB" id="9797747at2"/>
<keyword evidence="1" id="KW-0472">Membrane</keyword>
<keyword evidence="1" id="KW-1133">Transmembrane helix</keyword>
<reference evidence="2 3" key="1">
    <citation type="submission" date="2014-03" db="EMBL/GenBank/DDBJ databases">
        <title>Sequencing and Comparison of Genomes and Transcriptome Profiles of Human Ehrlichiosis Agents.</title>
        <authorList>
            <person name="Lin M."/>
            <person name="Daugherty S.C."/>
            <person name="Nagaraj S."/>
            <person name="Cheng Z."/>
            <person name="Xiong Q."/>
            <person name="Lin F.-Y."/>
            <person name="Sengamalay N."/>
            <person name="Ott S."/>
            <person name="Godinez A."/>
            <person name="Tallon L.J."/>
            <person name="Sadzewicz L."/>
            <person name="Fraser C.M."/>
            <person name="Dunning Hotopp J.C."/>
            <person name="Rikihisa Y."/>
        </authorList>
    </citation>
    <scope>NUCLEOTIDE SEQUENCE [LARGE SCALE GENOMIC DNA]</scope>
    <source>
        <strain evidence="2 3">HF</strain>
    </source>
</reference>
<dbReference type="KEGG" id="ehh:EHF_0233"/>
<organism evidence="2 3">
    <name type="scientific">Ehrlichia japonica</name>
    <dbReference type="NCBI Taxonomy" id="391036"/>
    <lineage>
        <taxon>Bacteria</taxon>
        <taxon>Pseudomonadati</taxon>
        <taxon>Pseudomonadota</taxon>
        <taxon>Alphaproteobacteria</taxon>
        <taxon>Rickettsiales</taxon>
        <taxon>Anaplasmataceae</taxon>
        <taxon>Ehrlichia</taxon>
    </lineage>
</organism>
<evidence type="ECO:0000313" key="3">
    <source>
        <dbReference type="Proteomes" id="UP000023762"/>
    </source>
</evidence>
<dbReference type="Proteomes" id="UP000023762">
    <property type="component" value="Chromosome"/>
</dbReference>
<name>X5GB12_9RICK</name>
<keyword evidence="3" id="KW-1185">Reference proteome</keyword>
<dbReference type="RefSeq" id="WP_156928254.1">
    <property type="nucleotide sequence ID" value="NZ_CP007474.1"/>
</dbReference>
<protein>
    <submittedName>
        <fullName evidence="2">Uncharacterized protein</fullName>
    </submittedName>
</protein>
<evidence type="ECO:0000313" key="2">
    <source>
        <dbReference type="EMBL" id="AHX04292.1"/>
    </source>
</evidence>
<dbReference type="AlphaFoldDB" id="X5GB12"/>
<feature type="transmembrane region" description="Helical" evidence="1">
    <location>
        <begin position="12"/>
        <end position="35"/>
    </location>
</feature>
<dbReference type="HOGENOM" id="CLU_1388343_0_0_5"/>
<keyword evidence="1" id="KW-0812">Transmembrane</keyword>
<proteinExistence type="predicted"/>
<sequence>MVKNKINMVIGLAIILSVAMIVMISLIASMAWGFYALSDCAVAEKICVRTQEKVVYDLREGDFEAYDPSYMDDLQKITSATRALFDHFQSLRSIESGNRDVECGARAMSDAILLLRVINIYQNGNKVTEPEVNRLKKLGFYESSEDEIKDKISELVQTSFSCGIRCVCYGLGNMKSLVVLYANLDFFNRGMQAINRQTEASRETVSPTVPSLEVMNNAAVQALLFLRTRT</sequence>